<keyword evidence="4" id="KW-1185">Reference proteome</keyword>
<dbReference type="InterPro" id="IPR050618">
    <property type="entry name" value="Ubq-SigPath_Reg"/>
</dbReference>
<accession>A0ABD3TWZ4</accession>
<sequence length="510" mass="56952">MWENMTAIFKIILADHRSELLVHKIEFTFLHINAKPLVLPVQEAFFRFDYSATVFISRNDVKYEVKQPHEVMNGKDVIRSLQNLITMDMVRQLRRHPSMRHAHIAGPVLGEDQRQARHERVNVDGDIISFQSNEMNRVGLYVAADPLSPEENYFEVEILDTGVIGAIGVGLVPQKYPMDSQPGWRAFSVGYHADDGKVFRACGFGRPFGPKCSVGDRVGCGIKFQNQEEDARQDQTVKVFFTRNSQEVGRVLVPFPAGGLFPAVGLHSDGEEVKLNLDAEWHSEDVMHMAVDSSEEEWTRLHDIKLNGITLEYAGRGKSIQDVGLAQARQPLDTMHHYFEIEILDPGENCYIAIGLARRSYPKHRHPGWNKGSIAYHADDGKIFIGSGVGNPFGPRCNKGDIMGCGILFPADYDSEVDCDLFPEDGDGSHDGGEGEDGYQGSDTDEEDLNEKNGEEEEEGGGLKVQIFFTRNGKIIGQRQVRIPKGGFYPTVGMLSSCEKVRVDLRPLTG</sequence>
<organism evidence="3 4">
    <name type="scientific">Sinanodonta woodiana</name>
    <name type="common">Chinese pond mussel</name>
    <name type="synonym">Anodonta woodiana</name>
    <dbReference type="NCBI Taxonomy" id="1069815"/>
    <lineage>
        <taxon>Eukaryota</taxon>
        <taxon>Metazoa</taxon>
        <taxon>Spiralia</taxon>
        <taxon>Lophotrochozoa</taxon>
        <taxon>Mollusca</taxon>
        <taxon>Bivalvia</taxon>
        <taxon>Autobranchia</taxon>
        <taxon>Heteroconchia</taxon>
        <taxon>Palaeoheterodonta</taxon>
        <taxon>Unionida</taxon>
        <taxon>Unionoidea</taxon>
        <taxon>Unionidae</taxon>
        <taxon>Unioninae</taxon>
        <taxon>Sinanodonta</taxon>
    </lineage>
</organism>
<dbReference type="InterPro" id="IPR043136">
    <property type="entry name" value="B30.2/SPRY_sf"/>
</dbReference>
<gene>
    <name evidence="3" type="ORF">ACJMK2_019799</name>
</gene>
<dbReference type="InterPro" id="IPR035783">
    <property type="entry name" value="SPRYD3_SPRY"/>
</dbReference>
<evidence type="ECO:0000313" key="3">
    <source>
        <dbReference type="EMBL" id="KAL3841689.1"/>
    </source>
</evidence>
<proteinExistence type="predicted"/>
<dbReference type="AlphaFoldDB" id="A0ABD3TWZ4"/>
<dbReference type="InterPro" id="IPR013320">
    <property type="entry name" value="ConA-like_dom_sf"/>
</dbReference>
<reference evidence="3 4" key="1">
    <citation type="submission" date="2024-11" db="EMBL/GenBank/DDBJ databases">
        <title>Chromosome-level genome assembly of the freshwater bivalve Anodonta woodiana.</title>
        <authorList>
            <person name="Chen X."/>
        </authorList>
    </citation>
    <scope>NUCLEOTIDE SEQUENCE [LARGE SCALE GENOMIC DNA]</scope>
    <source>
        <strain evidence="3">MN2024</strain>
        <tissue evidence="3">Gills</tissue>
    </source>
</reference>
<dbReference type="InterPro" id="IPR001870">
    <property type="entry name" value="B30.2/SPRY"/>
</dbReference>
<protein>
    <recommendedName>
        <fullName evidence="2">B30.2/SPRY domain-containing protein</fullName>
    </recommendedName>
</protein>
<dbReference type="Pfam" id="PF00622">
    <property type="entry name" value="SPRY"/>
    <property type="match status" value="2"/>
</dbReference>
<dbReference type="PROSITE" id="PS50188">
    <property type="entry name" value="B302_SPRY"/>
    <property type="match status" value="1"/>
</dbReference>
<dbReference type="Proteomes" id="UP001634394">
    <property type="component" value="Unassembled WGS sequence"/>
</dbReference>
<dbReference type="EMBL" id="JBJQND010000017">
    <property type="protein sequence ID" value="KAL3841689.1"/>
    <property type="molecule type" value="Genomic_DNA"/>
</dbReference>
<evidence type="ECO:0000313" key="4">
    <source>
        <dbReference type="Proteomes" id="UP001634394"/>
    </source>
</evidence>
<evidence type="ECO:0000259" key="2">
    <source>
        <dbReference type="PROSITE" id="PS50188"/>
    </source>
</evidence>
<dbReference type="Gene3D" id="2.60.120.920">
    <property type="match status" value="2"/>
</dbReference>
<evidence type="ECO:0000256" key="1">
    <source>
        <dbReference type="SAM" id="MobiDB-lite"/>
    </source>
</evidence>
<dbReference type="InterPro" id="IPR003877">
    <property type="entry name" value="SPRY_dom"/>
</dbReference>
<feature type="region of interest" description="Disordered" evidence="1">
    <location>
        <begin position="421"/>
        <end position="462"/>
    </location>
</feature>
<feature type="domain" description="B30.2/SPRY" evidence="2">
    <location>
        <begin position="88"/>
        <end position="282"/>
    </location>
</feature>
<dbReference type="PANTHER" id="PTHR12864">
    <property type="entry name" value="RAN BINDING PROTEIN 9-RELATED"/>
    <property type="match status" value="1"/>
</dbReference>
<dbReference type="CDD" id="cd12908">
    <property type="entry name" value="SPRYD3"/>
    <property type="match status" value="1"/>
</dbReference>
<dbReference type="SMART" id="SM00449">
    <property type="entry name" value="SPRY"/>
    <property type="match status" value="2"/>
</dbReference>
<comment type="caution">
    <text evidence="3">The sequence shown here is derived from an EMBL/GenBank/DDBJ whole genome shotgun (WGS) entry which is preliminary data.</text>
</comment>
<dbReference type="SUPFAM" id="SSF49899">
    <property type="entry name" value="Concanavalin A-like lectins/glucanases"/>
    <property type="match status" value="2"/>
</dbReference>
<name>A0ABD3TWZ4_SINWO</name>
<feature type="compositionally biased region" description="Acidic residues" evidence="1">
    <location>
        <begin position="443"/>
        <end position="460"/>
    </location>
</feature>